<evidence type="ECO:0000313" key="2">
    <source>
        <dbReference type="Proteomes" id="UP001227268"/>
    </source>
</evidence>
<sequence>MSSVQTFGKKVADSIGSYGSVDNIGKMVLGRRWAIGDGGRMQDENRLQRKEGCSGKVETARDGRTARATATAVAFVKPGKGMIRLDGKPLSTVEPAVLRYKVYEAILTVGVDKFANVDIRLRTSGGGHVSQMYALRQAIAKGIVAYYAKNEDAASALELKKALIQYDRTLLVADPRRMEPKKFGGRGARARRQKSYR</sequence>
<comment type="caution">
    <text evidence="1">The sequence shown here is derived from an EMBL/GenBank/DDBJ whole genome shotgun (WGS) entry which is preliminary data.</text>
</comment>
<dbReference type="EMBL" id="JASBWT010000005">
    <property type="protein sequence ID" value="KAJ9104519.1"/>
    <property type="molecule type" value="Genomic_DNA"/>
</dbReference>
<dbReference type="Proteomes" id="UP001227268">
    <property type="component" value="Unassembled WGS sequence"/>
</dbReference>
<protein>
    <submittedName>
        <fullName evidence="1">Uncharacterized protein</fullName>
    </submittedName>
</protein>
<reference evidence="1" key="1">
    <citation type="submission" date="2023-04" db="EMBL/GenBank/DDBJ databases">
        <title>Draft Genome sequencing of Naganishia species isolated from polar environments using Oxford Nanopore Technology.</title>
        <authorList>
            <person name="Leo P."/>
            <person name="Venkateswaran K."/>
        </authorList>
    </citation>
    <scope>NUCLEOTIDE SEQUENCE</scope>
    <source>
        <strain evidence="1">MNA-CCFEE 5423</strain>
    </source>
</reference>
<gene>
    <name evidence="1" type="ORF">QFC21_002015</name>
</gene>
<organism evidence="1 2">
    <name type="scientific">Naganishia friedmannii</name>
    <dbReference type="NCBI Taxonomy" id="89922"/>
    <lineage>
        <taxon>Eukaryota</taxon>
        <taxon>Fungi</taxon>
        <taxon>Dikarya</taxon>
        <taxon>Basidiomycota</taxon>
        <taxon>Agaricomycotina</taxon>
        <taxon>Tremellomycetes</taxon>
        <taxon>Filobasidiales</taxon>
        <taxon>Filobasidiaceae</taxon>
        <taxon>Naganishia</taxon>
    </lineage>
</organism>
<keyword evidence="2" id="KW-1185">Reference proteome</keyword>
<proteinExistence type="predicted"/>
<evidence type="ECO:0000313" key="1">
    <source>
        <dbReference type="EMBL" id="KAJ9104519.1"/>
    </source>
</evidence>
<name>A0ACC2VZW2_9TREE</name>
<accession>A0ACC2VZW2</accession>